<dbReference type="KEGG" id="png:PNIG_a0807"/>
<name>A0AAC9UG91_9GAMM</name>
<dbReference type="EMBL" id="CP011036">
    <property type="protein sequence ID" value="ASM53069.1"/>
    <property type="molecule type" value="Genomic_DNA"/>
</dbReference>
<gene>
    <name evidence="1" type="ORF">PNIG_a0807</name>
</gene>
<organism evidence="1 2">
    <name type="scientific">Pseudoalteromonas nigrifaciens</name>
    <dbReference type="NCBI Taxonomy" id="28109"/>
    <lineage>
        <taxon>Bacteria</taxon>
        <taxon>Pseudomonadati</taxon>
        <taxon>Pseudomonadota</taxon>
        <taxon>Gammaproteobacteria</taxon>
        <taxon>Alteromonadales</taxon>
        <taxon>Pseudoalteromonadaceae</taxon>
        <taxon>Pseudoalteromonas</taxon>
    </lineage>
</organism>
<protein>
    <submittedName>
        <fullName evidence="1">Uncharacterized protein</fullName>
    </submittedName>
</protein>
<evidence type="ECO:0000313" key="1">
    <source>
        <dbReference type="EMBL" id="ASM53069.1"/>
    </source>
</evidence>
<sequence>MPDSLLSCKESSIALSEVVSYSGIKKPATYAGFSIAYFI</sequence>
<proteinExistence type="predicted"/>
<dbReference type="AlphaFoldDB" id="A0AAC9UG91"/>
<reference evidence="1 2" key="1">
    <citation type="submission" date="2015-03" db="EMBL/GenBank/DDBJ databases">
        <authorList>
            <person name="Xie B.-B."/>
            <person name="Rong J.-C."/>
            <person name="Qin Q.-L."/>
            <person name="Zhang Y.-Z."/>
        </authorList>
    </citation>
    <scope>NUCLEOTIDE SEQUENCE [LARGE SCALE GENOMIC DNA]</scope>
    <source>
        <strain evidence="1 2">KMM 661</strain>
    </source>
</reference>
<accession>A0AAC9UG91</accession>
<evidence type="ECO:0000313" key="2">
    <source>
        <dbReference type="Proteomes" id="UP000198329"/>
    </source>
</evidence>
<dbReference type="Proteomes" id="UP000198329">
    <property type="component" value="Chromosome I"/>
</dbReference>
<keyword evidence="2" id="KW-1185">Reference proteome</keyword>